<comment type="caution">
    <text evidence="9">The sequence shown here is derived from an EMBL/GenBank/DDBJ whole genome shotgun (WGS) entry which is preliminary data.</text>
</comment>
<keyword evidence="5 7" id="KW-1133">Transmembrane helix</keyword>
<dbReference type="GO" id="GO:0005886">
    <property type="term" value="C:plasma membrane"/>
    <property type="evidence" value="ECO:0007669"/>
    <property type="project" value="UniProtKB-SubCell"/>
</dbReference>
<keyword evidence="10" id="KW-1185">Reference proteome</keyword>
<accession>A0A316EUU2</accession>
<keyword evidence="2 7" id="KW-0813">Transport</keyword>
<feature type="transmembrane region" description="Helical" evidence="7">
    <location>
        <begin position="138"/>
        <end position="161"/>
    </location>
</feature>
<feature type="transmembrane region" description="Helical" evidence="7">
    <location>
        <begin position="41"/>
        <end position="62"/>
    </location>
</feature>
<evidence type="ECO:0000256" key="7">
    <source>
        <dbReference type="RuleBase" id="RU363032"/>
    </source>
</evidence>
<comment type="similarity">
    <text evidence="7">Belongs to the binding-protein-dependent transport system permease family.</text>
</comment>
<keyword evidence="4 7" id="KW-0812">Transmembrane</keyword>
<name>A0A316EUU2_9BURK</name>
<dbReference type="Gene3D" id="1.10.3720.10">
    <property type="entry name" value="MetI-like"/>
    <property type="match status" value="1"/>
</dbReference>
<dbReference type="Pfam" id="PF00528">
    <property type="entry name" value="BPD_transp_1"/>
    <property type="match status" value="1"/>
</dbReference>
<feature type="transmembrane region" description="Helical" evidence="7">
    <location>
        <begin position="268"/>
        <end position="295"/>
    </location>
</feature>
<feature type="transmembrane region" description="Helical" evidence="7">
    <location>
        <begin position="315"/>
        <end position="336"/>
    </location>
</feature>
<evidence type="ECO:0000313" key="10">
    <source>
        <dbReference type="Proteomes" id="UP000245754"/>
    </source>
</evidence>
<feature type="domain" description="ABC transmembrane type-1" evidence="8">
    <location>
        <begin position="132"/>
        <end position="329"/>
    </location>
</feature>
<evidence type="ECO:0000256" key="5">
    <source>
        <dbReference type="ARBA" id="ARBA00022989"/>
    </source>
</evidence>
<evidence type="ECO:0000256" key="1">
    <source>
        <dbReference type="ARBA" id="ARBA00004651"/>
    </source>
</evidence>
<keyword evidence="3" id="KW-1003">Cell membrane</keyword>
<organism evidence="9 10">
    <name type="scientific">Cupriavidus plantarum</name>
    <dbReference type="NCBI Taxonomy" id="942865"/>
    <lineage>
        <taxon>Bacteria</taxon>
        <taxon>Pseudomonadati</taxon>
        <taxon>Pseudomonadota</taxon>
        <taxon>Betaproteobacteria</taxon>
        <taxon>Burkholderiales</taxon>
        <taxon>Burkholderiaceae</taxon>
        <taxon>Cupriavidus</taxon>
    </lineage>
</organism>
<dbReference type="PANTHER" id="PTHR43163:SF6">
    <property type="entry name" value="DIPEPTIDE TRANSPORT SYSTEM PERMEASE PROTEIN DPPB-RELATED"/>
    <property type="match status" value="1"/>
</dbReference>
<protein>
    <submittedName>
        <fullName evidence="9">Peptide/nickel transport system permease protein</fullName>
    </submittedName>
</protein>
<evidence type="ECO:0000259" key="8">
    <source>
        <dbReference type="PROSITE" id="PS50928"/>
    </source>
</evidence>
<dbReference type="PANTHER" id="PTHR43163">
    <property type="entry name" value="DIPEPTIDE TRANSPORT SYSTEM PERMEASE PROTEIN DPPB-RELATED"/>
    <property type="match status" value="1"/>
</dbReference>
<feature type="transmembrane region" description="Helical" evidence="7">
    <location>
        <begin position="209"/>
        <end position="229"/>
    </location>
</feature>
<keyword evidence="6 7" id="KW-0472">Membrane</keyword>
<dbReference type="AlphaFoldDB" id="A0A316EUU2"/>
<evidence type="ECO:0000256" key="2">
    <source>
        <dbReference type="ARBA" id="ARBA00022448"/>
    </source>
</evidence>
<evidence type="ECO:0000313" key="9">
    <source>
        <dbReference type="EMBL" id="PWK35522.1"/>
    </source>
</evidence>
<evidence type="ECO:0000256" key="3">
    <source>
        <dbReference type="ARBA" id="ARBA00022475"/>
    </source>
</evidence>
<evidence type="ECO:0000256" key="4">
    <source>
        <dbReference type="ARBA" id="ARBA00022692"/>
    </source>
</evidence>
<dbReference type="GO" id="GO:0071916">
    <property type="term" value="F:dipeptide transmembrane transporter activity"/>
    <property type="evidence" value="ECO:0007669"/>
    <property type="project" value="TreeGrafter"/>
</dbReference>
<dbReference type="RefSeq" id="WP_258307995.1">
    <property type="nucleotide sequence ID" value="NZ_QGGT01000002.1"/>
</dbReference>
<evidence type="ECO:0000256" key="6">
    <source>
        <dbReference type="ARBA" id="ARBA00023136"/>
    </source>
</evidence>
<gene>
    <name evidence="9" type="ORF">C7419_102800</name>
</gene>
<dbReference type="SUPFAM" id="SSF161098">
    <property type="entry name" value="MetI-like"/>
    <property type="match status" value="1"/>
</dbReference>
<proteinExistence type="inferred from homology"/>
<dbReference type="CDD" id="cd06261">
    <property type="entry name" value="TM_PBP2"/>
    <property type="match status" value="1"/>
</dbReference>
<dbReference type="EMBL" id="QGGT01000002">
    <property type="protein sequence ID" value="PWK35522.1"/>
    <property type="molecule type" value="Genomic_DNA"/>
</dbReference>
<dbReference type="InterPro" id="IPR000515">
    <property type="entry name" value="MetI-like"/>
</dbReference>
<sequence>MNDRSAPGALPATLSDAATTSRLPLASGLARTASRIVLQRGLQALIVATLVGTLSFVMMRLLPGDMAFRIAAGRYGYDMVTAQAAEAVRAELGLGLPWSQALIQWWHRLLQGDLGLSAVTGAPVIAEIGHQLGHTLTLAIAALAVSCAIAVPLGFVAGLHAGGTMDRATLVASVLLRAMPPFVLGIVLVSVLSIDFALIPAAGPHEHGGLIAPAITLGLGLAATSIRVARDAMAAVASSPYFRFAQTKGLTDRDALLRHGIRNAAIPLVAYLGVQLVFLLEGVVVIETLFAWPGIGHALVHAIFGRDVPMIQGTAIVMGLMFVALNTLVDLACAGIDPRLRLRPWSRGARHGGAQ</sequence>
<reference evidence="9 10" key="1">
    <citation type="submission" date="2018-05" db="EMBL/GenBank/DDBJ databases">
        <title>Genomic Encyclopedia of Type Strains, Phase IV (KMG-V): Genome sequencing to study the core and pangenomes of soil and plant-associated prokaryotes.</title>
        <authorList>
            <person name="Whitman W."/>
        </authorList>
    </citation>
    <scope>NUCLEOTIDE SEQUENCE [LARGE SCALE GENOMIC DNA]</scope>
    <source>
        <strain evidence="9 10">SLV-132</strain>
    </source>
</reference>
<dbReference type="PROSITE" id="PS50928">
    <property type="entry name" value="ABC_TM1"/>
    <property type="match status" value="1"/>
</dbReference>
<dbReference type="InterPro" id="IPR035906">
    <property type="entry name" value="MetI-like_sf"/>
</dbReference>
<comment type="subcellular location">
    <subcellularLocation>
        <location evidence="1 7">Cell membrane</location>
        <topology evidence="1 7">Multi-pass membrane protein</topology>
    </subcellularLocation>
</comment>
<dbReference type="Proteomes" id="UP000245754">
    <property type="component" value="Unassembled WGS sequence"/>
</dbReference>